<sequence>MAFQLELRNFVKALDHAGYGELRPVHGLIFQAIHVGAGTGSEIAARIGVTKQAGTLLVDELEQLGYVRREPHPMGGRRKLVVMTPQGLEHFSTAGRVLRDLEGSLTEKLTPTVMEQLRNHLVELVAQSSGGNLPPFRPTW</sequence>
<dbReference type="PANTHER" id="PTHR33164:SF99">
    <property type="entry name" value="MARR FAMILY REGULATORY PROTEIN"/>
    <property type="match status" value="1"/>
</dbReference>
<dbReference type="InterPro" id="IPR039422">
    <property type="entry name" value="MarR/SlyA-like"/>
</dbReference>
<dbReference type="PANTHER" id="PTHR33164">
    <property type="entry name" value="TRANSCRIPTIONAL REGULATOR, MARR FAMILY"/>
    <property type="match status" value="1"/>
</dbReference>
<dbReference type="InterPro" id="IPR036388">
    <property type="entry name" value="WH-like_DNA-bd_sf"/>
</dbReference>
<accession>A0A7K1FKJ1</accession>
<dbReference type="Proteomes" id="UP000460221">
    <property type="component" value="Unassembled WGS sequence"/>
</dbReference>
<dbReference type="SUPFAM" id="SSF46785">
    <property type="entry name" value="Winged helix' DNA-binding domain"/>
    <property type="match status" value="1"/>
</dbReference>
<reference evidence="2 3" key="1">
    <citation type="submission" date="2019-11" db="EMBL/GenBank/DDBJ databases">
        <authorList>
            <person name="Jiang L.-Q."/>
        </authorList>
    </citation>
    <scope>NUCLEOTIDE SEQUENCE [LARGE SCALE GENOMIC DNA]</scope>
    <source>
        <strain evidence="2 3">YIM 132087</strain>
    </source>
</reference>
<dbReference type="EMBL" id="WLYK01000004">
    <property type="protein sequence ID" value="MTD14661.1"/>
    <property type="molecule type" value="Genomic_DNA"/>
</dbReference>
<name>A0A7K1FKJ1_9ACTN</name>
<dbReference type="GO" id="GO:0006950">
    <property type="term" value="P:response to stress"/>
    <property type="evidence" value="ECO:0007669"/>
    <property type="project" value="TreeGrafter"/>
</dbReference>
<evidence type="ECO:0000259" key="1">
    <source>
        <dbReference type="PROSITE" id="PS50995"/>
    </source>
</evidence>
<comment type="caution">
    <text evidence="2">The sequence shown here is derived from an EMBL/GenBank/DDBJ whole genome shotgun (WGS) entry which is preliminary data.</text>
</comment>
<dbReference type="Pfam" id="PF12802">
    <property type="entry name" value="MarR_2"/>
    <property type="match status" value="1"/>
</dbReference>
<evidence type="ECO:0000313" key="3">
    <source>
        <dbReference type="Proteomes" id="UP000460221"/>
    </source>
</evidence>
<dbReference type="InterPro" id="IPR036390">
    <property type="entry name" value="WH_DNA-bd_sf"/>
</dbReference>
<dbReference type="GO" id="GO:0003700">
    <property type="term" value="F:DNA-binding transcription factor activity"/>
    <property type="evidence" value="ECO:0007669"/>
    <property type="project" value="InterPro"/>
</dbReference>
<keyword evidence="3" id="KW-1185">Reference proteome</keyword>
<dbReference type="AlphaFoldDB" id="A0A7K1FKJ1"/>
<dbReference type="Gene3D" id="1.10.10.10">
    <property type="entry name" value="Winged helix-like DNA-binding domain superfamily/Winged helix DNA-binding domain"/>
    <property type="match status" value="1"/>
</dbReference>
<dbReference type="PROSITE" id="PS50995">
    <property type="entry name" value="HTH_MARR_2"/>
    <property type="match status" value="1"/>
</dbReference>
<evidence type="ECO:0000313" key="2">
    <source>
        <dbReference type="EMBL" id="MTD14661.1"/>
    </source>
</evidence>
<dbReference type="InterPro" id="IPR000835">
    <property type="entry name" value="HTH_MarR-typ"/>
</dbReference>
<proteinExistence type="predicted"/>
<dbReference type="RefSeq" id="WP_154768729.1">
    <property type="nucleotide sequence ID" value="NZ_WLYK01000004.1"/>
</dbReference>
<protein>
    <submittedName>
        <fullName evidence="2">MarR family transcriptional regulator</fullName>
    </submittedName>
</protein>
<dbReference type="SMART" id="SM00347">
    <property type="entry name" value="HTH_MARR"/>
    <property type="match status" value="1"/>
</dbReference>
<organism evidence="2 3">
    <name type="scientific">Nakamurella alba</name>
    <dbReference type="NCBI Taxonomy" id="2665158"/>
    <lineage>
        <taxon>Bacteria</taxon>
        <taxon>Bacillati</taxon>
        <taxon>Actinomycetota</taxon>
        <taxon>Actinomycetes</taxon>
        <taxon>Nakamurellales</taxon>
        <taxon>Nakamurellaceae</taxon>
        <taxon>Nakamurella</taxon>
    </lineage>
</organism>
<feature type="domain" description="HTH marR-type" evidence="1">
    <location>
        <begin position="1"/>
        <end position="126"/>
    </location>
</feature>
<gene>
    <name evidence="2" type="ORF">GIS00_11975</name>
</gene>